<feature type="domain" description="SnoaL-like" evidence="8">
    <location>
        <begin position="201"/>
        <end position="265"/>
    </location>
</feature>
<evidence type="ECO:0000259" key="7">
    <source>
        <dbReference type="Pfam" id="PF08281"/>
    </source>
</evidence>
<dbReference type="InterPro" id="IPR032710">
    <property type="entry name" value="NTF2-like_dom_sf"/>
</dbReference>
<dbReference type="Gene3D" id="3.10.450.50">
    <property type="match status" value="1"/>
</dbReference>
<dbReference type="SUPFAM" id="SSF88946">
    <property type="entry name" value="Sigma2 domain of RNA polymerase sigma factors"/>
    <property type="match status" value="1"/>
</dbReference>
<dbReference type="NCBIfam" id="TIGR02937">
    <property type="entry name" value="sigma70-ECF"/>
    <property type="match status" value="1"/>
</dbReference>
<keyword evidence="10" id="KW-1185">Reference proteome</keyword>
<evidence type="ECO:0000259" key="6">
    <source>
        <dbReference type="Pfam" id="PF04542"/>
    </source>
</evidence>
<dbReference type="InterPro" id="IPR036388">
    <property type="entry name" value="WH-like_DNA-bd_sf"/>
</dbReference>
<comment type="similarity">
    <text evidence="1">Belongs to the sigma-70 factor family. ECF subfamily.</text>
</comment>
<dbReference type="PANTHER" id="PTHR30173">
    <property type="entry name" value="SIGMA 19 FACTOR"/>
    <property type="match status" value="1"/>
</dbReference>
<gene>
    <name evidence="9" type="primary">sigJ</name>
    <name evidence="9" type="ORF">QNN03_00890</name>
</gene>
<dbReference type="InterPro" id="IPR013249">
    <property type="entry name" value="RNA_pol_sigma70_r4_t2"/>
</dbReference>
<evidence type="ECO:0000313" key="10">
    <source>
        <dbReference type="Proteomes" id="UP001241926"/>
    </source>
</evidence>
<evidence type="ECO:0000256" key="4">
    <source>
        <dbReference type="ARBA" id="ARBA00023082"/>
    </source>
</evidence>
<evidence type="ECO:0000259" key="8">
    <source>
        <dbReference type="Pfam" id="PF12680"/>
    </source>
</evidence>
<dbReference type="InterPro" id="IPR013325">
    <property type="entry name" value="RNA_pol_sigma_r2"/>
</dbReference>
<dbReference type="NCBIfam" id="NF007214">
    <property type="entry name" value="PRK09636.1"/>
    <property type="match status" value="1"/>
</dbReference>
<accession>A0ABT7IQX9</accession>
<keyword evidence="3" id="KW-0805">Transcription regulation</keyword>
<dbReference type="SUPFAM" id="SSF88659">
    <property type="entry name" value="Sigma3 and sigma4 domains of RNA polymerase sigma factors"/>
    <property type="match status" value="1"/>
</dbReference>
<feature type="domain" description="RNA polymerase sigma factor 70 region 4 type 2" evidence="7">
    <location>
        <begin position="133"/>
        <end position="183"/>
    </location>
</feature>
<dbReference type="InterPro" id="IPR007627">
    <property type="entry name" value="RNA_pol_sigma70_r2"/>
</dbReference>
<dbReference type="InterPro" id="IPR013324">
    <property type="entry name" value="RNA_pol_sigma_r3/r4-like"/>
</dbReference>
<evidence type="ECO:0000256" key="5">
    <source>
        <dbReference type="ARBA" id="ARBA00023163"/>
    </source>
</evidence>
<dbReference type="Proteomes" id="UP001241926">
    <property type="component" value="Unassembled WGS sequence"/>
</dbReference>
<evidence type="ECO:0000313" key="9">
    <source>
        <dbReference type="EMBL" id="MDL2074989.1"/>
    </source>
</evidence>
<dbReference type="PANTHER" id="PTHR30173:SF43">
    <property type="entry name" value="ECF RNA POLYMERASE SIGMA FACTOR SIGI-RELATED"/>
    <property type="match status" value="1"/>
</dbReference>
<sequence length="313" mass="33992">MTDDASGTEQGRPDPGLGAVMSERRQLLGLAYRLLGSVTEAEDVVQETYTRWYAMSAEQREAIESPGAWLTTVAGRVCLDLLRSARARRERYVGEWVPEPLPPGTDWVSGRWDGGGAVDPADRVTLDESISMAFLVVLELMTPAERVAFVLHDVFRYSFAEVSSIVGRSEAACRQLASSARRRVRAAQPSPTPAAAYAETVRAFKRAWEAKDIEALVGLLAPDATATGDGGGVVQAVPRPVEGAEEIARFFAGRMDVMPDLELLETTVNGRPGLVAQVDGVPVSVLAFAVTGERIQRIWSVLNPAKLRLWREG</sequence>
<keyword evidence="4" id="KW-0731">Sigma factor</keyword>
<comment type="subunit">
    <text evidence="2">Interacts transiently with the RNA polymerase catalytic core formed by RpoA, RpoB, RpoC and RpoZ (2 alpha, 1 beta, 1 beta' and 1 omega subunit) to form the RNA polymerase holoenzyme that can initiate transcription.</text>
</comment>
<dbReference type="InterPro" id="IPR052704">
    <property type="entry name" value="ECF_Sigma-70_Domain"/>
</dbReference>
<evidence type="ECO:0000256" key="1">
    <source>
        <dbReference type="ARBA" id="ARBA00010641"/>
    </source>
</evidence>
<dbReference type="RefSeq" id="WP_093719464.1">
    <property type="nucleotide sequence ID" value="NZ_JASJUS010000001.1"/>
</dbReference>
<comment type="caution">
    <text evidence="9">The sequence shown here is derived from an EMBL/GenBank/DDBJ whole genome shotgun (WGS) entry which is preliminary data.</text>
</comment>
<dbReference type="InterPro" id="IPR037401">
    <property type="entry name" value="SnoaL-like"/>
</dbReference>
<dbReference type="Pfam" id="PF08281">
    <property type="entry name" value="Sigma70_r4_2"/>
    <property type="match status" value="1"/>
</dbReference>
<keyword evidence="5" id="KW-0804">Transcription</keyword>
<dbReference type="Gene3D" id="1.10.10.10">
    <property type="entry name" value="Winged helix-like DNA-binding domain superfamily/Winged helix DNA-binding domain"/>
    <property type="match status" value="1"/>
</dbReference>
<dbReference type="InterPro" id="IPR014284">
    <property type="entry name" value="RNA_pol_sigma-70_dom"/>
</dbReference>
<dbReference type="SUPFAM" id="SSF54427">
    <property type="entry name" value="NTF2-like"/>
    <property type="match status" value="1"/>
</dbReference>
<evidence type="ECO:0000256" key="3">
    <source>
        <dbReference type="ARBA" id="ARBA00023015"/>
    </source>
</evidence>
<evidence type="ECO:0000256" key="2">
    <source>
        <dbReference type="ARBA" id="ARBA00011344"/>
    </source>
</evidence>
<reference evidence="9 10" key="1">
    <citation type="submission" date="2023-05" db="EMBL/GenBank/DDBJ databases">
        <title>Streptomyces fuscus sp. nov., a brown-black pigment producing actinomyces isolated from dry sand of Sea duck farm.</title>
        <authorList>
            <person name="Xie J."/>
            <person name="Shen N."/>
        </authorList>
    </citation>
    <scope>NUCLEOTIDE SEQUENCE [LARGE SCALE GENOMIC DNA]</scope>
    <source>
        <strain evidence="9 10">GXMU-J15</strain>
    </source>
</reference>
<dbReference type="EMBL" id="JASJUS010000001">
    <property type="protein sequence ID" value="MDL2074989.1"/>
    <property type="molecule type" value="Genomic_DNA"/>
</dbReference>
<organism evidence="9 10">
    <name type="scientific">Streptomyces fuscus</name>
    <dbReference type="NCBI Taxonomy" id="3048495"/>
    <lineage>
        <taxon>Bacteria</taxon>
        <taxon>Bacillati</taxon>
        <taxon>Actinomycetota</taxon>
        <taxon>Actinomycetes</taxon>
        <taxon>Kitasatosporales</taxon>
        <taxon>Streptomycetaceae</taxon>
        <taxon>Streptomyces</taxon>
    </lineage>
</organism>
<proteinExistence type="inferred from homology"/>
<protein>
    <submittedName>
        <fullName evidence="9">RNA polymerase sigma factor SigJ</fullName>
    </submittedName>
</protein>
<feature type="domain" description="RNA polymerase sigma-70 region 2" evidence="6">
    <location>
        <begin position="20"/>
        <end position="86"/>
    </location>
</feature>
<name>A0ABT7IQX9_9ACTN</name>
<dbReference type="Pfam" id="PF04542">
    <property type="entry name" value="Sigma70_r2"/>
    <property type="match status" value="1"/>
</dbReference>
<dbReference type="Gene3D" id="1.10.1740.10">
    <property type="match status" value="1"/>
</dbReference>
<dbReference type="Pfam" id="PF12680">
    <property type="entry name" value="SnoaL_2"/>
    <property type="match status" value="1"/>
</dbReference>